<dbReference type="Proteomes" id="UP000070107">
    <property type="component" value="Unassembled WGS sequence"/>
</dbReference>
<sequence length="211" mass="24043">MKILLKNELVSVPDLRHRLRQLRWFRASFRTNAKLVTESYGVPFEIDEKKLTRAFLGWVEIINAQKDYAGVDRKDFIVFAAGLVLCELIREQPAKALPRRIGARPADTSMREIVDFWPEGFLYTNFCIGAVAAVFQQEFGETRSIDKCADDLRTWWSYKENIAEMPSYAIAFLDKFLGQEPNWLVPDIVSARAAIRKALGEGRPSEALGGL</sequence>
<organism evidence="1 2">
    <name type="scientific">Paramesorhizobium deserti</name>
    <dbReference type="NCBI Taxonomy" id="1494590"/>
    <lineage>
        <taxon>Bacteria</taxon>
        <taxon>Pseudomonadati</taxon>
        <taxon>Pseudomonadota</taxon>
        <taxon>Alphaproteobacteria</taxon>
        <taxon>Hyphomicrobiales</taxon>
        <taxon>Phyllobacteriaceae</taxon>
        <taxon>Paramesorhizobium</taxon>
    </lineage>
</organism>
<protein>
    <submittedName>
        <fullName evidence="1">Uncharacterized protein</fullName>
    </submittedName>
</protein>
<evidence type="ECO:0000313" key="2">
    <source>
        <dbReference type="Proteomes" id="UP000070107"/>
    </source>
</evidence>
<accession>A0A135HTD4</accession>
<dbReference type="OrthoDB" id="7764972at2"/>
<dbReference type="AlphaFoldDB" id="A0A135HTD4"/>
<proteinExistence type="predicted"/>
<comment type="caution">
    <text evidence="1">The sequence shown here is derived from an EMBL/GenBank/DDBJ whole genome shotgun (WGS) entry which is preliminary data.</text>
</comment>
<name>A0A135HTD4_9HYPH</name>
<dbReference type="RefSeq" id="WP_068883530.1">
    <property type="nucleotide sequence ID" value="NZ_LNTU01000034.1"/>
</dbReference>
<keyword evidence="2" id="KW-1185">Reference proteome</keyword>
<evidence type="ECO:0000313" key="1">
    <source>
        <dbReference type="EMBL" id="KXF76455.1"/>
    </source>
</evidence>
<dbReference type="STRING" id="1494590.ATN84_14505"/>
<reference evidence="1 2" key="1">
    <citation type="submission" date="2015-11" db="EMBL/GenBank/DDBJ databases">
        <title>Draft genome sequence of Paramesorhizobium deserti A-3-E, a strain highly resistant to diverse beta-lactam antibiotics.</title>
        <authorList>
            <person name="Lv R."/>
            <person name="Yang X."/>
            <person name="Fang N."/>
            <person name="Guo J."/>
            <person name="Luo X."/>
            <person name="Peng F."/>
            <person name="Yang R."/>
            <person name="Cui Y."/>
            <person name="Fang C."/>
            <person name="Song Y."/>
        </authorList>
    </citation>
    <scope>NUCLEOTIDE SEQUENCE [LARGE SCALE GENOMIC DNA]</scope>
    <source>
        <strain evidence="1 2">A-3-E</strain>
    </source>
</reference>
<dbReference type="EMBL" id="LNTU01000034">
    <property type="protein sequence ID" value="KXF76455.1"/>
    <property type="molecule type" value="Genomic_DNA"/>
</dbReference>
<gene>
    <name evidence="1" type="ORF">ATN84_14505</name>
</gene>